<dbReference type="Pfam" id="PF10592">
    <property type="entry name" value="AIPR"/>
    <property type="match status" value="1"/>
</dbReference>
<dbReference type="GeneID" id="300269628"/>
<sequence length="561" mass="63261">MIKKTNDQIILEQILKDKKSELGIAIKNSEFFELYSASEILKDYDVTYDDIEYGIVGNGGDGGIDSIFTFVNGELQKEDTQLNTQVRKNYIELVIVQSKTSPTFKEDAIIKFRETIQDLFDLDNHLNDFKKRYNSLLLEKVSIFRNAYSKLAKTFPTVLIKFFYVTQGVEAEIHQNVLDKSDKLRGDIHKLFSGSGFEFSFIGAANLLEMSRNIPASSRTLEISEQPISTSAGSYICLASLTKYYEFISDNGALARSIFESNVRDYQGSVTVNTGIRLTLQNINSDDFWYLNNGVTIITPKAVSAGKQLTIEDPQIVNGLQTSHEIYRHFSSAENAKDDKRSILIRIICEENEEARDRIIRATNSQTAILPASLRSSDEIHRNIEDYLKANDFYYDRKKNFYKNLGKPSSKIISIAYLAQAMMTVILFRPDSARARPSTLINSDVEYKKIFSLDISIDTYLKVILILKATEIFLKVGAEQYSLDPKTMTNIKYYVAMVAAIKYLNTKDDILLALSAANQITIDDAILNESLGIVLDHYNKLGGDDQVAKGPFLTPAILATL</sequence>
<dbReference type="AlphaFoldDB" id="A0A2X2CYB2"/>
<gene>
    <name evidence="2" type="ORF">NCTC11842_01435</name>
</gene>
<reference evidence="2 3" key="1">
    <citation type="submission" date="2018-06" db="EMBL/GenBank/DDBJ databases">
        <authorList>
            <consortium name="Pathogen Informatics"/>
            <person name="Doyle S."/>
        </authorList>
    </citation>
    <scope>NUCLEOTIDE SEQUENCE [LARGE SCALE GENOMIC DNA]</scope>
    <source>
        <strain evidence="2 3">NCTC11842</strain>
    </source>
</reference>
<proteinExistence type="predicted"/>
<organism evidence="2 3">
    <name type="scientific">Pseudomonas luteola</name>
    <dbReference type="NCBI Taxonomy" id="47886"/>
    <lineage>
        <taxon>Bacteria</taxon>
        <taxon>Pseudomonadati</taxon>
        <taxon>Pseudomonadota</taxon>
        <taxon>Gammaproteobacteria</taxon>
        <taxon>Pseudomonadales</taxon>
        <taxon>Pseudomonadaceae</taxon>
        <taxon>Pseudomonas</taxon>
    </lineage>
</organism>
<feature type="domain" description="Abortive phage infection protein C-terminal" evidence="1">
    <location>
        <begin position="259"/>
        <end position="503"/>
    </location>
</feature>
<accession>A0A2X2CYB2</accession>
<protein>
    <submittedName>
        <fullName evidence="2">AIPR protein</fullName>
    </submittedName>
</protein>
<dbReference type="EMBL" id="UAUF01000010">
    <property type="protein sequence ID" value="SPZ04915.1"/>
    <property type="molecule type" value="Genomic_DNA"/>
</dbReference>
<name>A0A2X2CYB2_PSELU</name>
<dbReference type="InterPro" id="IPR018891">
    <property type="entry name" value="AIPR_C"/>
</dbReference>
<evidence type="ECO:0000259" key="1">
    <source>
        <dbReference type="Pfam" id="PF10592"/>
    </source>
</evidence>
<evidence type="ECO:0000313" key="3">
    <source>
        <dbReference type="Proteomes" id="UP000250443"/>
    </source>
</evidence>
<evidence type="ECO:0000313" key="2">
    <source>
        <dbReference type="EMBL" id="SPZ04915.1"/>
    </source>
</evidence>
<dbReference type="Proteomes" id="UP000250443">
    <property type="component" value="Unassembled WGS sequence"/>
</dbReference>
<dbReference type="RefSeq" id="WP_074828672.1">
    <property type="nucleotide sequence ID" value="NZ_DALZQD010000020.1"/>
</dbReference>